<keyword evidence="2" id="KW-1185">Reference proteome</keyword>
<comment type="caution">
    <text evidence="1">The sequence shown here is derived from an EMBL/GenBank/DDBJ whole genome shotgun (WGS) entry which is preliminary data.</text>
</comment>
<dbReference type="EMBL" id="SNYF01000011">
    <property type="protein sequence ID" value="TDQ13565.1"/>
    <property type="molecule type" value="Genomic_DNA"/>
</dbReference>
<dbReference type="AlphaFoldDB" id="A0A4R6T1J7"/>
<dbReference type="Proteomes" id="UP000294535">
    <property type="component" value="Unassembled WGS sequence"/>
</dbReference>
<evidence type="ECO:0000313" key="2">
    <source>
        <dbReference type="Proteomes" id="UP000294535"/>
    </source>
</evidence>
<accession>A0A4R6T1J7</accession>
<name>A0A4R6T1J7_9BACT</name>
<proteinExistence type="predicted"/>
<reference evidence="1 2" key="1">
    <citation type="submission" date="2019-03" db="EMBL/GenBank/DDBJ databases">
        <title>Genomic Encyclopedia of Type Strains, Phase III (KMG-III): the genomes of soil and plant-associated and newly described type strains.</title>
        <authorList>
            <person name="Whitman W."/>
        </authorList>
    </citation>
    <scope>NUCLEOTIDE SEQUENCE [LARGE SCALE GENOMIC DNA]</scope>
    <source>
        <strain evidence="1 2">CECT 8446</strain>
    </source>
</reference>
<sequence length="205" mass="23450">MSIESWIKKPKVQKVLPKPLQKWRGFFIDSSKGKAGQDILLIFVPKFSVLDHSSIVKSFRDKGSVVIQEGNSKKIKFLKPELWTEEMGQDWVYLLSDIFQIRSICEPFSEVSLDIVEFASKPTIYHSPANKIISKAPMTNGNLKFALIREPNWNKLLFQISQPILAKEGDWKEIDFKTNVFYPLLMAGTKEMFLGPEGDVKIIKG</sequence>
<organism evidence="1 2">
    <name type="scientific">Algoriphagus boseongensis</name>
    <dbReference type="NCBI Taxonomy" id="1442587"/>
    <lineage>
        <taxon>Bacteria</taxon>
        <taxon>Pseudomonadati</taxon>
        <taxon>Bacteroidota</taxon>
        <taxon>Cytophagia</taxon>
        <taxon>Cytophagales</taxon>
        <taxon>Cyclobacteriaceae</taxon>
        <taxon>Algoriphagus</taxon>
    </lineage>
</organism>
<evidence type="ECO:0000313" key="1">
    <source>
        <dbReference type="EMBL" id="TDQ13565.1"/>
    </source>
</evidence>
<protein>
    <submittedName>
        <fullName evidence="1">Uncharacterized protein</fullName>
    </submittedName>
</protein>
<gene>
    <name evidence="1" type="ORF">DFQ04_3600</name>
</gene>